<gene>
    <name evidence="3" type="primary">LOC121106413</name>
</gene>
<dbReference type="KEGG" id="umr:121106413"/>
<reference evidence="3" key="1">
    <citation type="submission" date="2025-08" db="UniProtKB">
        <authorList>
            <consortium name="RefSeq"/>
        </authorList>
    </citation>
    <scope>IDENTIFICATION</scope>
    <source>
        <tissue evidence="3">Whole blood</tissue>
    </source>
</reference>
<sequence length="247" mass="26578">MSSPPTSNKSCSQKGEGWPRAELGRAWALWPAAFRGAPHHPPPLAQPPPCDLEVWAGGTFLPSPWRRRPGRVPQRADPPPACLGIAVVLDGQPELPPVQGAAHAQTQLQVLVTQAQQHLLRGKALTYMGMAMTTSSQAWTVPAFQWDMGVVLTSSTCCSRSICSSPSDRLRLCRVGLHWLSESATHNCKLGGEMARGQWGASGGGGRQGLGRLHSQGQEEGEDVSPWCISSFQNQNAFCLVLLPLPH</sequence>
<proteinExistence type="predicted"/>
<feature type="region of interest" description="Disordered" evidence="1">
    <location>
        <begin position="199"/>
        <end position="218"/>
    </location>
</feature>
<protein>
    <submittedName>
        <fullName evidence="3">Uncharacterized protein LOC121106413</fullName>
    </submittedName>
</protein>
<evidence type="ECO:0000256" key="1">
    <source>
        <dbReference type="SAM" id="MobiDB-lite"/>
    </source>
</evidence>
<evidence type="ECO:0000313" key="2">
    <source>
        <dbReference type="Proteomes" id="UP000261680"/>
    </source>
</evidence>
<keyword evidence="2" id="KW-1185">Reference proteome</keyword>
<name>A0A8M1H320_URSMA</name>
<dbReference type="GeneID" id="121106413"/>
<dbReference type="OrthoDB" id="10672667at2759"/>
<accession>A0A8M1H320</accession>
<dbReference type="Proteomes" id="UP000261680">
    <property type="component" value="Unplaced"/>
</dbReference>
<dbReference type="RefSeq" id="XP_040501737.1">
    <property type="nucleotide sequence ID" value="XM_040645803.1"/>
</dbReference>
<feature type="compositionally biased region" description="Gly residues" evidence="1">
    <location>
        <begin position="200"/>
        <end position="209"/>
    </location>
</feature>
<dbReference type="AlphaFoldDB" id="A0A8M1H320"/>
<organism evidence="2 3">
    <name type="scientific">Ursus maritimus</name>
    <name type="common">Polar bear</name>
    <name type="synonym">Thalarctos maritimus</name>
    <dbReference type="NCBI Taxonomy" id="29073"/>
    <lineage>
        <taxon>Eukaryota</taxon>
        <taxon>Metazoa</taxon>
        <taxon>Chordata</taxon>
        <taxon>Craniata</taxon>
        <taxon>Vertebrata</taxon>
        <taxon>Euteleostomi</taxon>
        <taxon>Mammalia</taxon>
        <taxon>Eutheria</taxon>
        <taxon>Laurasiatheria</taxon>
        <taxon>Carnivora</taxon>
        <taxon>Caniformia</taxon>
        <taxon>Ursidae</taxon>
        <taxon>Ursus</taxon>
    </lineage>
</organism>
<evidence type="ECO:0000313" key="3">
    <source>
        <dbReference type="RefSeq" id="XP_040501737.1"/>
    </source>
</evidence>